<keyword evidence="2" id="KW-1185">Reference proteome</keyword>
<dbReference type="Proteomes" id="UP001164250">
    <property type="component" value="Chromosome 3"/>
</dbReference>
<evidence type="ECO:0000313" key="2">
    <source>
        <dbReference type="Proteomes" id="UP001164250"/>
    </source>
</evidence>
<name>A0ACC1BQC0_9ROSI</name>
<protein>
    <submittedName>
        <fullName evidence="1">Uncharacterized protein</fullName>
    </submittedName>
</protein>
<proteinExistence type="predicted"/>
<dbReference type="EMBL" id="CM047899">
    <property type="protein sequence ID" value="KAJ0101283.1"/>
    <property type="molecule type" value="Genomic_DNA"/>
</dbReference>
<comment type="caution">
    <text evidence="1">The sequence shown here is derived from an EMBL/GenBank/DDBJ whole genome shotgun (WGS) entry which is preliminary data.</text>
</comment>
<gene>
    <name evidence="1" type="ORF">Patl1_04070</name>
</gene>
<accession>A0ACC1BQC0</accession>
<evidence type="ECO:0000313" key="1">
    <source>
        <dbReference type="EMBL" id="KAJ0101283.1"/>
    </source>
</evidence>
<reference evidence="2" key="1">
    <citation type="journal article" date="2023" name="G3 (Bethesda)">
        <title>Genome assembly and association tests identify interacting loci associated with vigor, precocity, and sex in interspecific pistachio rootstocks.</title>
        <authorList>
            <person name="Palmer W."/>
            <person name="Jacygrad E."/>
            <person name="Sagayaradj S."/>
            <person name="Cavanaugh K."/>
            <person name="Han R."/>
            <person name="Bertier L."/>
            <person name="Beede B."/>
            <person name="Kafkas S."/>
            <person name="Golino D."/>
            <person name="Preece J."/>
            <person name="Michelmore R."/>
        </authorList>
    </citation>
    <scope>NUCLEOTIDE SEQUENCE [LARGE SCALE GENOMIC DNA]</scope>
</reference>
<sequence length="104" mass="11972">MVFGMIIGYLVFTTRKPQRLVRIVVGGHCQKVRRPNKRHCGRKEYFLQVQCRVLAFDSMELKHLGKSVNLAYDEPCPFPAIWRSKINCVVNGCQSGYQLTVTIK</sequence>
<organism evidence="1 2">
    <name type="scientific">Pistacia atlantica</name>
    <dbReference type="NCBI Taxonomy" id="434234"/>
    <lineage>
        <taxon>Eukaryota</taxon>
        <taxon>Viridiplantae</taxon>
        <taxon>Streptophyta</taxon>
        <taxon>Embryophyta</taxon>
        <taxon>Tracheophyta</taxon>
        <taxon>Spermatophyta</taxon>
        <taxon>Magnoliopsida</taxon>
        <taxon>eudicotyledons</taxon>
        <taxon>Gunneridae</taxon>
        <taxon>Pentapetalae</taxon>
        <taxon>rosids</taxon>
        <taxon>malvids</taxon>
        <taxon>Sapindales</taxon>
        <taxon>Anacardiaceae</taxon>
        <taxon>Pistacia</taxon>
    </lineage>
</organism>